<dbReference type="SMART" id="SM00228">
    <property type="entry name" value="PDZ"/>
    <property type="match status" value="1"/>
</dbReference>
<evidence type="ECO:0000259" key="1">
    <source>
        <dbReference type="PROSITE" id="PS50106"/>
    </source>
</evidence>
<dbReference type="EMBL" id="JAQMWT010000363">
    <property type="protein sequence ID" value="KAJ8602881.1"/>
    <property type="molecule type" value="Genomic_DNA"/>
</dbReference>
<evidence type="ECO:0000313" key="3">
    <source>
        <dbReference type="Proteomes" id="UP001230188"/>
    </source>
</evidence>
<dbReference type="SUPFAM" id="SSF50156">
    <property type="entry name" value="PDZ domain-like"/>
    <property type="match status" value="1"/>
</dbReference>
<feature type="domain" description="PDZ" evidence="1">
    <location>
        <begin position="5"/>
        <end position="87"/>
    </location>
</feature>
<organism evidence="2 3">
    <name type="scientific">Chrysophaeum taylorii</name>
    <dbReference type="NCBI Taxonomy" id="2483200"/>
    <lineage>
        <taxon>Eukaryota</taxon>
        <taxon>Sar</taxon>
        <taxon>Stramenopiles</taxon>
        <taxon>Ochrophyta</taxon>
        <taxon>Pelagophyceae</taxon>
        <taxon>Pelagomonadales</taxon>
        <taxon>Pelagomonadaceae</taxon>
        <taxon>Chrysophaeum</taxon>
    </lineage>
</organism>
<accession>A0AAD7UF12</accession>
<protein>
    <recommendedName>
        <fullName evidence="1">PDZ domain-containing protein</fullName>
    </recommendedName>
</protein>
<sequence length="416" mass="44585">MMILECVVTRTEAALGLDCGQHEGEEGLWIRAILANSPASKAQPQLFEGDRIVGIDGESLEGLDFAEAISRIRDAGPVVRITVERHAAFSLDAFVFEIAPRLLAVASSCPFASLARAPPRGLLKTKRRGRVRVWDLGCDDAPAHAKCLRSALQDASYDAFGWISLARLPALSHAVKLGAAVGAWLRASDNIAVLCDTSGANLRVALGAATAMRIGARIVAHDLDDSAFESYDRYLDAADLRADLSLDKLPPSFKRWLTHLDVALLSRRAPNPAPLVVIGVEASSPATPLALDNPSFDVADLAVSANLRPAAPSTDRLLVAYSAVVVRDEFSVTLRSGRYPVLRFASSTAFLDPGEPRVPRAALDIFPNYRRHVPADFYLVLRLAPSNTSDAPPRLLIPENDAALLALGTHALLGDA</sequence>
<dbReference type="Pfam" id="PF00595">
    <property type="entry name" value="PDZ"/>
    <property type="match status" value="1"/>
</dbReference>
<dbReference type="Proteomes" id="UP001230188">
    <property type="component" value="Unassembled WGS sequence"/>
</dbReference>
<dbReference type="PROSITE" id="PS50106">
    <property type="entry name" value="PDZ"/>
    <property type="match status" value="1"/>
</dbReference>
<gene>
    <name evidence="2" type="ORF">CTAYLR_009941</name>
</gene>
<dbReference type="CDD" id="cd00136">
    <property type="entry name" value="PDZ_canonical"/>
    <property type="match status" value="1"/>
</dbReference>
<reference evidence="2" key="1">
    <citation type="submission" date="2023-01" db="EMBL/GenBank/DDBJ databases">
        <title>Metagenome sequencing of chrysophaentin producing Chrysophaeum taylorii.</title>
        <authorList>
            <person name="Davison J."/>
            <person name="Bewley C."/>
        </authorList>
    </citation>
    <scope>NUCLEOTIDE SEQUENCE</scope>
    <source>
        <strain evidence="2">NIES-1699</strain>
    </source>
</reference>
<keyword evidence="3" id="KW-1185">Reference proteome</keyword>
<evidence type="ECO:0000313" key="2">
    <source>
        <dbReference type="EMBL" id="KAJ8602881.1"/>
    </source>
</evidence>
<proteinExistence type="predicted"/>
<name>A0AAD7UF12_9STRA</name>
<dbReference type="Gene3D" id="2.30.42.10">
    <property type="match status" value="1"/>
</dbReference>
<dbReference type="InterPro" id="IPR036034">
    <property type="entry name" value="PDZ_sf"/>
</dbReference>
<comment type="caution">
    <text evidence="2">The sequence shown here is derived from an EMBL/GenBank/DDBJ whole genome shotgun (WGS) entry which is preliminary data.</text>
</comment>
<dbReference type="AlphaFoldDB" id="A0AAD7UF12"/>
<dbReference type="InterPro" id="IPR001478">
    <property type="entry name" value="PDZ"/>
</dbReference>